<sequence>MDGRHCIVCNLEHDEDDIYHNGTPAHRFNFTLFEWNRYKKALVNNRHGVEVDIQPVQVNGFTYNYTVDPKKGKHTIKITSENLRCHNNNLEFLCTVVNKRKNSNVILTSAILLHPYKLWSLTDLQNNLGDSFVELEPGAPPYKVLVKFATERPVVGSYKIPVSFNFQTVGGNVDTFTIARALIVSVEDIPPAEEEAAAKSPFTNNDWLEPIEIIPPTQNQRNICMYPIPLDMYPFLKMGLRDFGGLTQEMQNHLRHIRAQLDPSHVTVGNYRMFWHIVLWLEEVAQVLMLKRYNMENVTMAVNGELLELEVPGLAEKRPSVIAGDMIEVRVHEDHRAYRGVIKRVNDKTVDIGYVNNELVDYIKSNPKIELDVRFVMNRLPLERMHQGVDQTVMNGIVPYFFPDYSLSRRIVSSTKTIRETEFFNNTIVANKEQKMAVLNILNGTSMSAPYVVFGPPGTGKTVTIVEAILQIKKKTNKKILVCAPANAACDMLTEKLMMHCTRRELIRIMSENVDKYVLSGDVKLYFVVNGFFLTRQNMNELILGYTNYQNGEFLKPTAEEISEYRIVVTTLILIGRYSRKYHPDVVFIDEAAQPYEPEACCALGMIEKGKQIVLAGDPKQLGPSVASRVSGRYGLGVSLLERLMNLELYRTLNPNFITMLKQNFRSHRTILTLPNKLFYDDQLQAVSTRAHSDQLAAICVFEKIPGLCKKKKNKLPRPGQAVEFCSIISQECRQGRSPSYFNYKETQMVLKYVQTLTQLGFDSEEHKVLPEHIGVVTPYIRQVYNIREQLRKNNFAGIEVGTTETFQGREKRIIIISTVRAKDNLLAYDRKYNLGFVKNEKRFNVALTRAMSKLIVIGCPHVLGTDDKWEQYICHCEELDSFCGAPYARRTQDVKDEIVNRLGRIRLLDTQYKKQPQN</sequence>
<dbReference type="SUPFAM" id="SSF52540">
    <property type="entry name" value="P-loop containing nucleoside triphosphate hydrolases"/>
    <property type="match status" value="1"/>
</dbReference>
<evidence type="ECO:0000256" key="1">
    <source>
        <dbReference type="ARBA" id="ARBA00004496"/>
    </source>
</evidence>
<dbReference type="GO" id="GO:0031047">
    <property type="term" value="P:regulatory ncRNA-mediated gene silencing"/>
    <property type="evidence" value="ECO:0007669"/>
    <property type="project" value="UniProtKB-KW"/>
</dbReference>
<feature type="domain" description="Helicase MOV-10-like beta-barrel" evidence="13">
    <location>
        <begin position="293"/>
        <end position="365"/>
    </location>
</feature>
<dbReference type="GO" id="GO:0032574">
    <property type="term" value="F:5'-3' RNA helicase activity"/>
    <property type="evidence" value="ECO:0007669"/>
    <property type="project" value="InterPro"/>
</dbReference>
<comment type="similarity">
    <text evidence="2">Belongs to the DNA2/NAM7 helicase family. SDE3 subfamily.</text>
</comment>
<dbReference type="InterPro" id="IPR026122">
    <property type="entry name" value="MOV-10/SDE3_DEXXQ/H-box"/>
</dbReference>
<dbReference type="Gene3D" id="3.40.50.300">
    <property type="entry name" value="P-loop containing nucleotide triphosphate hydrolases"/>
    <property type="match status" value="3"/>
</dbReference>
<dbReference type="PANTHER" id="PTHR45418">
    <property type="entry name" value="CANCER/TESTIS ANTIGEN 55"/>
    <property type="match status" value="1"/>
</dbReference>
<dbReference type="Pfam" id="PF21634">
    <property type="entry name" value="MOV-10_beta-barrel"/>
    <property type="match status" value="1"/>
</dbReference>
<evidence type="ECO:0000256" key="4">
    <source>
        <dbReference type="ARBA" id="ARBA00022490"/>
    </source>
</evidence>
<evidence type="ECO:0000256" key="3">
    <source>
        <dbReference type="ARBA" id="ARBA00012552"/>
    </source>
</evidence>
<dbReference type="Pfam" id="PF13086">
    <property type="entry name" value="AAA_11"/>
    <property type="match status" value="2"/>
</dbReference>
<keyword evidence="4" id="KW-0963">Cytoplasm</keyword>
<dbReference type="CDD" id="cd18808">
    <property type="entry name" value="SF1_C_Upf1"/>
    <property type="match status" value="1"/>
</dbReference>
<dbReference type="GO" id="GO:0016787">
    <property type="term" value="F:hydrolase activity"/>
    <property type="evidence" value="ECO:0007669"/>
    <property type="project" value="UniProtKB-KW"/>
</dbReference>
<accession>V5GJG8</accession>
<dbReference type="InterPro" id="IPR027417">
    <property type="entry name" value="P-loop_NTPase"/>
</dbReference>
<dbReference type="InterPro" id="IPR047187">
    <property type="entry name" value="SF1_C_Upf1"/>
</dbReference>
<dbReference type="EC" id="3.6.4.13" evidence="3"/>
<reference evidence="14" key="1">
    <citation type="submission" date="2013-07" db="EMBL/GenBank/DDBJ databases">
        <title>Midgut Transcriptome Profiling of Anoplphora glabripennis, a Lignocellulose Degrading, Wood-Boring Cerambycid.</title>
        <authorList>
            <person name="Scully E.D."/>
            <person name="Hoover K."/>
            <person name="Carlson J.E."/>
            <person name="Tien M."/>
            <person name="Geib S.M."/>
        </authorList>
    </citation>
    <scope>NUCLEOTIDE SEQUENCE</scope>
</reference>
<dbReference type="InterPro" id="IPR041677">
    <property type="entry name" value="DNA2/NAM7_AAA_11"/>
</dbReference>
<proteinExistence type="inferred from homology"/>
<keyword evidence="7 14" id="KW-0347">Helicase</keyword>
<protein>
    <recommendedName>
        <fullName evidence="3">RNA helicase</fullName>
        <ecNumber evidence="3">3.6.4.13</ecNumber>
    </recommendedName>
</protein>
<evidence type="ECO:0000256" key="8">
    <source>
        <dbReference type="ARBA" id="ARBA00022840"/>
    </source>
</evidence>
<keyword evidence="5" id="KW-0547">Nucleotide-binding</keyword>
<dbReference type="EMBL" id="GALX01004227">
    <property type="protein sequence ID" value="JAB64239.1"/>
    <property type="molecule type" value="Transcribed_RNA"/>
</dbReference>
<comment type="subcellular location">
    <subcellularLocation>
        <location evidence="1">Cytoplasm</location>
    </subcellularLocation>
</comment>
<keyword evidence="6" id="KW-0378">Hydrolase</keyword>
<feature type="domain" description="DNA2/NAM7 helicase helicase" evidence="11">
    <location>
        <begin position="431"/>
        <end position="513"/>
    </location>
</feature>
<dbReference type="InterPro" id="IPR049080">
    <property type="entry name" value="MOV-10-like_beta-barrel"/>
</dbReference>
<evidence type="ECO:0000259" key="13">
    <source>
        <dbReference type="Pfam" id="PF21634"/>
    </source>
</evidence>
<evidence type="ECO:0000256" key="6">
    <source>
        <dbReference type="ARBA" id="ARBA00022801"/>
    </source>
</evidence>
<comment type="catalytic activity">
    <reaction evidence="10">
        <text>ATP + H2O = ADP + phosphate + H(+)</text>
        <dbReference type="Rhea" id="RHEA:13065"/>
        <dbReference type="ChEBI" id="CHEBI:15377"/>
        <dbReference type="ChEBI" id="CHEBI:15378"/>
        <dbReference type="ChEBI" id="CHEBI:30616"/>
        <dbReference type="ChEBI" id="CHEBI:43474"/>
        <dbReference type="ChEBI" id="CHEBI:456216"/>
        <dbReference type="EC" id="3.6.4.13"/>
    </reaction>
</comment>
<evidence type="ECO:0000256" key="9">
    <source>
        <dbReference type="ARBA" id="ARBA00023158"/>
    </source>
</evidence>
<feature type="domain" description="DNA2/NAM7 helicase helicase" evidence="11">
    <location>
        <begin position="558"/>
        <end position="628"/>
    </location>
</feature>
<evidence type="ECO:0000256" key="10">
    <source>
        <dbReference type="ARBA" id="ARBA00047984"/>
    </source>
</evidence>
<feature type="domain" description="DNA2/NAM7 helicase-like C-terminal" evidence="12">
    <location>
        <begin position="637"/>
        <end position="860"/>
    </location>
</feature>
<evidence type="ECO:0000256" key="5">
    <source>
        <dbReference type="ARBA" id="ARBA00022741"/>
    </source>
</evidence>
<evidence type="ECO:0000259" key="11">
    <source>
        <dbReference type="Pfam" id="PF13086"/>
    </source>
</evidence>
<dbReference type="GO" id="GO:0005737">
    <property type="term" value="C:cytoplasm"/>
    <property type="evidence" value="ECO:0007669"/>
    <property type="project" value="UniProtKB-SubCell"/>
</dbReference>
<dbReference type="InterPro" id="IPR041679">
    <property type="entry name" value="DNA2/NAM7-like_C"/>
</dbReference>
<dbReference type="PANTHER" id="PTHR45418:SF1">
    <property type="entry name" value="CANCER_TESTIS ANTIGEN 55"/>
    <property type="match status" value="1"/>
</dbReference>
<evidence type="ECO:0000256" key="7">
    <source>
        <dbReference type="ARBA" id="ARBA00022806"/>
    </source>
</evidence>
<gene>
    <name evidence="14" type="primary">M10B1</name>
</gene>
<dbReference type="GO" id="GO:0005524">
    <property type="term" value="F:ATP binding"/>
    <property type="evidence" value="ECO:0007669"/>
    <property type="project" value="UniProtKB-KW"/>
</dbReference>
<keyword evidence="8" id="KW-0067">ATP-binding</keyword>
<keyword evidence="9" id="KW-0943">RNA-mediated gene silencing</keyword>
<evidence type="ECO:0000256" key="2">
    <source>
        <dbReference type="ARBA" id="ARBA00005601"/>
    </source>
</evidence>
<dbReference type="AlphaFoldDB" id="V5GJG8"/>
<organism evidence="14">
    <name type="scientific">Anoplophora glabripennis</name>
    <name type="common">Asian longhorn beetle</name>
    <name type="synonym">Anoplophora nobilis</name>
    <dbReference type="NCBI Taxonomy" id="217634"/>
    <lineage>
        <taxon>Eukaryota</taxon>
        <taxon>Metazoa</taxon>
        <taxon>Ecdysozoa</taxon>
        <taxon>Arthropoda</taxon>
        <taxon>Hexapoda</taxon>
        <taxon>Insecta</taxon>
        <taxon>Pterygota</taxon>
        <taxon>Neoptera</taxon>
        <taxon>Endopterygota</taxon>
        <taxon>Coleoptera</taxon>
        <taxon>Polyphaga</taxon>
        <taxon>Cucujiformia</taxon>
        <taxon>Chrysomeloidea</taxon>
        <taxon>Cerambycidae</taxon>
        <taxon>Lamiinae</taxon>
        <taxon>Lamiini</taxon>
        <taxon>Anoplophora</taxon>
    </lineage>
</organism>
<dbReference type="GO" id="GO:0003723">
    <property type="term" value="F:RNA binding"/>
    <property type="evidence" value="ECO:0007669"/>
    <property type="project" value="InterPro"/>
</dbReference>
<dbReference type="Pfam" id="PF13087">
    <property type="entry name" value="AAA_12"/>
    <property type="match status" value="1"/>
</dbReference>
<evidence type="ECO:0000313" key="14">
    <source>
        <dbReference type="EMBL" id="JAB64239.1"/>
    </source>
</evidence>
<dbReference type="CDD" id="cd18038">
    <property type="entry name" value="DEXXQc_Helz-like"/>
    <property type="match status" value="1"/>
</dbReference>
<name>V5GJG8_ANOGL</name>
<evidence type="ECO:0000259" key="12">
    <source>
        <dbReference type="Pfam" id="PF13087"/>
    </source>
</evidence>